<accession>A0A0K9NU25</accession>
<dbReference type="AlphaFoldDB" id="A0A0K9NU25"/>
<comment type="caution">
    <text evidence="2">The sequence shown here is derived from an EMBL/GenBank/DDBJ whole genome shotgun (WGS) entry which is preliminary data.</text>
</comment>
<evidence type="ECO:0000313" key="3">
    <source>
        <dbReference type="Proteomes" id="UP000036987"/>
    </source>
</evidence>
<dbReference type="Proteomes" id="UP000036987">
    <property type="component" value="Unassembled WGS sequence"/>
</dbReference>
<dbReference type="OMA" id="SLFHDKQ"/>
<organism evidence="2 3">
    <name type="scientific">Zostera marina</name>
    <name type="common">Eelgrass</name>
    <dbReference type="NCBI Taxonomy" id="29655"/>
    <lineage>
        <taxon>Eukaryota</taxon>
        <taxon>Viridiplantae</taxon>
        <taxon>Streptophyta</taxon>
        <taxon>Embryophyta</taxon>
        <taxon>Tracheophyta</taxon>
        <taxon>Spermatophyta</taxon>
        <taxon>Magnoliopsida</taxon>
        <taxon>Liliopsida</taxon>
        <taxon>Zosteraceae</taxon>
        <taxon>Zostera</taxon>
    </lineage>
</organism>
<dbReference type="PANTHER" id="PTHR35471:SF1">
    <property type="entry name" value="OS07G0223700 PROTEIN"/>
    <property type="match status" value="1"/>
</dbReference>
<keyword evidence="1" id="KW-0812">Transmembrane</keyword>
<keyword evidence="1" id="KW-0472">Membrane</keyword>
<dbReference type="PANTHER" id="PTHR35471">
    <property type="entry name" value="OS07G0223700 PROTEIN"/>
    <property type="match status" value="1"/>
</dbReference>
<evidence type="ECO:0008006" key="4">
    <source>
        <dbReference type="Google" id="ProtNLM"/>
    </source>
</evidence>
<feature type="transmembrane region" description="Helical" evidence="1">
    <location>
        <begin position="115"/>
        <end position="134"/>
    </location>
</feature>
<dbReference type="OrthoDB" id="1916950at2759"/>
<keyword evidence="1" id="KW-1133">Transmembrane helix</keyword>
<evidence type="ECO:0000256" key="1">
    <source>
        <dbReference type="SAM" id="Phobius"/>
    </source>
</evidence>
<keyword evidence="3" id="KW-1185">Reference proteome</keyword>
<feature type="transmembrane region" description="Helical" evidence="1">
    <location>
        <begin position="72"/>
        <end position="95"/>
    </location>
</feature>
<dbReference type="STRING" id="29655.A0A0K9NU25"/>
<dbReference type="EMBL" id="LFYR01001785">
    <property type="protein sequence ID" value="KMZ59460.1"/>
    <property type="molecule type" value="Genomic_DNA"/>
</dbReference>
<gene>
    <name evidence="2" type="ORF">ZOSMA_68G00450</name>
</gene>
<evidence type="ECO:0000313" key="2">
    <source>
        <dbReference type="EMBL" id="KMZ59460.1"/>
    </source>
</evidence>
<protein>
    <recommendedName>
        <fullName evidence="4">Transmembrane protein</fullName>
    </recommendedName>
</protein>
<feature type="transmembrane region" description="Helical" evidence="1">
    <location>
        <begin position="27"/>
        <end position="60"/>
    </location>
</feature>
<name>A0A0K9NU25_ZOSMR</name>
<reference evidence="3" key="1">
    <citation type="journal article" date="2016" name="Nature">
        <title>The genome of the seagrass Zostera marina reveals angiosperm adaptation to the sea.</title>
        <authorList>
            <person name="Olsen J.L."/>
            <person name="Rouze P."/>
            <person name="Verhelst B."/>
            <person name="Lin Y.-C."/>
            <person name="Bayer T."/>
            <person name="Collen J."/>
            <person name="Dattolo E."/>
            <person name="De Paoli E."/>
            <person name="Dittami S."/>
            <person name="Maumus F."/>
            <person name="Michel G."/>
            <person name="Kersting A."/>
            <person name="Lauritano C."/>
            <person name="Lohaus R."/>
            <person name="Toepel M."/>
            <person name="Tonon T."/>
            <person name="Vanneste K."/>
            <person name="Amirebrahimi M."/>
            <person name="Brakel J."/>
            <person name="Bostroem C."/>
            <person name="Chovatia M."/>
            <person name="Grimwood J."/>
            <person name="Jenkins J.W."/>
            <person name="Jueterbock A."/>
            <person name="Mraz A."/>
            <person name="Stam W.T."/>
            <person name="Tice H."/>
            <person name="Bornberg-Bauer E."/>
            <person name="Green P.J."/>
            <person name="Pearson G.A."/>
            <person name="Procaccini G."/>
            <person name="Duarte C.M."/>
            <person name="Schmutz J."/>
            <person name="Reusch T.B.H."/>
            <person name="Van de Peer Y."/>
        </authorList>
    </citation>
    <scope>NUCLEOTIDE SEQUENCE [LARGE SCALE GENOMIC DNA]</scope>
    <source>
        <strain evidence="3">cv. Finnish</strain>
    </source>
</reference>
<proteinExistence type="predicted"/>
<sequence>MSFRSSSESLRWINDLDRIESSTVILIYIQIGCSIVGSIGAMLNGVLLLNLVLSLFLLDFMDSRRLRFKKPYFIFLGFSILMDIVWLSLFTQYIWEIPLWSEKYEYKIVLTLKLILVMQVVSFVVRSLFCGLLIQICRLAVPSPVITAEERRQYQDPENVCFYPRYVLDDNESEDESSQEKSFGGLVTRSMPFLDSRNVAGKEAVRMTASI</sequence>